<organism evidence="2 3">
    <name type="scientific">Burkholderia pseudomallei (strain 1710b)</name>
    <dbReference type="NCBI Taxonomy" id="320372"/>
    <lineage>
        <taxon>Bacteria</taxon>
        <taxon>Pseudomonadati</taxon>
        <taxon>Pseudomonadota</taxon>
        <taxon>Betaproteobacteria</taxon>
        <taxon>Burkholderiales</taxon>
        <taxon>Burkholderiaceae</taxon>
        <taxon>Burkholderia</taxon>
        <taxon>pseudomallei group</taxon>
    </lineage>
</organism>
<proteinExistence type="predicted"/>
<dbReference type="Proteomes" id="UP000002700">
    <property type="component" value="Chromosome I"/>
</dbReference>
<evidence type="ECO:0000313" key="2">
    <source>
        <dbReference type="EMBL" id="ABA51120.1"/>
    </source>
</evidence>
<dbReference type="KEGG" id="bpm:BURPS1710b_1659"/>
<sequence>MCGRDPQTVLNRGSTMNDQQQSRADALTDEHIATLKLAARAVTPQDIDGAERIESRPDGSYITCPACEGEGCIPFESDYCNYDHVAIGVQFYGVGTEPGAAEAYFRAAKPATILALLDRLERAESALAAPPVEQPAAAPADERAALPQIPDLVKATAWLTMCLRTELSRLDDDTHKALDEVEAQLSCVRAITNGAIDYEVGAGALRQNVATVGNVILAIRNALNLAASANETGAEGATWYDRWQAECTRDHGEYDENAPIADRLRWWVPKSARHGTILLEDDLREAADELSRFPAMSAAAPADGACKHCGSTTAQACNDVGCFYLESGDGEPSAAPADERAVSFEAWCDRFPEISAVERLRDAWQEARAAASPTAEAVRLTDEQRRVLVEVAQMFKGTDRRREVLNELAGIAAAPQPVHAEAASPAAEGETEDHECVYENGDGVCRQCAELAKHHRAAASPAAERVTAALQALSADVHTLGDGWANDEAMIGLAKKYLRVEPKPASPELSLWRDFVLLAVTDAAPQPAQADAPAEARERDDPELIAASNKGYAAGLRDGKALGACGPLAPADAGEAAAWRYRTSGDNWCYCDGDPVHVCDRDYEKQPLYTAPPAARVASLTNSQREAIEFAAKTMEARMLNAHACVLRALLNGVDKS</sequence>
<gene>
    <name evidence="2" type="ordered locus">BURPS1710b_1659</name>
</gene>
<evidence type="ECO:0000256" key="1">
    <source>
        <dbReference type="SAM" id="MobiDB-lite"/>
    </source>
</evidence>
<feature type="compositionally biased region" description="Polar residues" evidence="1">
    <location>
        <begin position="8"/>
        <end position="23"/>
    </location>
</feature>
<feature type="region of interest" description="Disordered" evidence="1">
    <location>
        <begin position="1"/>
        <end position="24"/>
    </location>
</feature>
<dbReference type="EnsemblBacteria" id="ABA51120">
    <property type="protein sequence ID" value="ABA51120"/>
    <property type="gene ID" value="BURPS1710b_1659"/>
</dbReference>
<name>Q3JTP1_BURP1</name>
<protein>
    <submittedName>
        <fullName evidence="2">Gp43</fullName>
    </submittedName>
</protein>
<evidence type="ECO:0000313" key="3">
    <source>
        <dbReference type="Proteomes" id="UP000002700"/>
    </source>
</evidence>
<reference evidence="2 3" key="1">
    <citation type="submission" date="2005-09" db="EMBL/GenBank/DDBJ databases">
        <authorList>
            <person name="Woods D.E."/>
            <person name="Nierman W.C."/>
        </authorList>
    </citation>
    <scope>NUCLEOTIDE SEQUENCE [LARGE SCALE GENOMIC DNA]</scope>
    <source>
        <strain evidence="2 3">1710b</strain>
    </source>
</reference>
<dbReference type="HOGENOM" id="CLU_019245_1_0_4"/>
<dbReference type="AlphaFoldDB" id="Q3JTP1"/>
<accession>Q3JTP1</accession>
<dbReference type="EMBL" id="CP000124">
    <property type="protein sequence ID" value="ABA51120.1"/>
    <property type="molecule type" value="Genomic_DNA"/>
</dbReference>